<sequence>MNAYALLVCTILAMCITFGYANGSANISLKSEECSRDNDLRLSLPKFLW</sequence>
<dbReference type="AlphaFoldDB" id="A0A0B1TNW3"/>
<proteinExistence type="predicted"/>
<name>A0A0B1TNW3_OESDE</name>
<feature type="signal peptide" evidence="1">
    <location>
        <begin position="1"/>
        <end position="21"/>
    </location>
</feature>
<feature type="chain" id="PRO_5002062802" evidence="1">
    <location>
        <begin position="22"/>
        <end position="49"/>
    </location>
</feature>
<dbReference type="Proteomes" id="UP000053660">
    <property type="component" value="Unassembled WGS sequence"/>
</dbReference>
<reference evidence="2 3" key="1">
    <citation type="submission" date="2014-03" db="EMBL/GenBank/DDBJ databases">
        <title>Draft genome of the hookworm Oesophagostomum dentatum.</title>
        <authorList>
            <person name="Mitreva M."/>
        </authorList>
    </citation>
    <scope>NUCLEOTIDE SEQUENCE [LARGE SCALE GENOMIC DNA]</scope>
    <source>
        <strain evidence="2 3">OD-Hann</strain>
    </source>
</reference>
<evidence type="ECO:0000313" key="2">
    <source>
        <dbReference type="EMBL" id="KHJ97075.1"/>
    </source>
</evidence>
<gene>
    <name evidence="2" type="ORF">OESDEN_02951</name>
</gene>
<keyword evidence="1" id="KW-0732">Signal</keyword>
<evidence type="ECO:0000313" key="3">
    <source>
        <dbReference type="Proteomes" id="UP000053660"/>
    </source>
</evidence>
<evidence type="ECO:0000256" key="1">
    <source>
        <dbReference type="SAM" id="SignalP"/>
    </source>
</evidence>
<accession>A0A0B1TNW3</accession>
<dbReference type="EMBL" id="KN549525">
    <property type="protein sequence ID" value="KHJ97075.1"/>
    <property type="molecule type" value="Genomic_DNA"/>
</dbReference>
<organism evidence="2 3">
    <name type="scientific">Oesophagostomum dentatum</name>
    <name type="common">Nodular worm</name>
    <dbReference type="NCBI Taxonomy" id="61180"/>
    <lineage>
        <taxon>Eukaryota</taxon>
        <taxon>Metazoa</taxon>
        <taxon>Ecdysozoa</taxon>
        <taxon>Nematoda</taxon>
        <taxon>Chromadorea</taxon>
        <taxon>Rhabditida</taxon>
        <taxon>Rhabditina</taxon>
        <taxon>Rhabditomorpha</taxon>
        <taxon>Strongyloidea</taxon>
        <taxon>Strongylidae</taxon>
        <taxon>Oesophagostomum</taxon>
    </lineage>
</organism>
<keyword evidence="3" id="KW-1185">Reference proteome</keyword>
<protein>
    <submittedName>
        <fullName evidence="2">Uncharacterized protein</fullName>
    </submittedName>
</protein>